<comment type="caution">
    <text evidence="3">The sequence shown here is derived from an EMBL/GenBank/DDBJ whole genome shotgun (WGS) entry which is preliminary data.</text>
</comment>
<sequence length="212" mass="23212">MDKNGIVAVFLSVFIVADVSNASLLSTFRRFVTVASTGSSGTNQISPSPSPDPLLNTASNGTSSKDPKVPDDSNKVDSGSKGSLAGPLAGPHPLNNGTTTRNDHKTDSQSEVGQNCTAMTRRVYLELCEIARAVSGLPNHDSITWCLLRKRKQQNGIPYQELEMGLPESSFVNNVETAEGWDEGWDDEWDGENAVKSPRRPFRKYFSQWPYF</sequence>
<evidence type="ECO:0000313" key="3">
    <source>
        <dbReference type="EMBL" id="KAF2287982.1"/>
    </source>
</evidence>
<reference evidence="3 4" key="1">
    <citation type="journal article" date="2020" name="Mol. Plant">
        <title>The Chromosome-Based Rubber Tree Genome Provides New Insights into Spurge Genome Evolution and Rubber Biosynthesis.</title>
        <authorList>
            <person name="Liu J."/>
            <person name="Shi C."/>
            <person name="Shi C.C."/>
            <person name="Li W."/>
            <person name="Zhang Q.J."/>
            <person name="Zhang Y."/>
            <person name="Li K."/>
            <person name="Lu H.F."/>
            <person name="Shi C."/>
            <person name="Zhu S.T."/>
            <person name="Xiao Z.Y."/>
            <person name="Nan H."/>
            <person name="Yue Y."/>
            <person name="Zhu X.G."/>
            <person name="Wu Y."/>
            <person name="Hong X.N."/>
            <person name="Fan G.Y."/>
            <person name="Tong Y."/>
            <person name="Zhang D."/>
            <person name="Mao C.L."/>
            <person name="Liu Y.L."/>
            <person name="Hao S.J."/>
            <person name="Liu W.Q."/>
            <person name="Lv M.Q."/>
            <person name="Zhang H.B."/>
            <person name="Liu Y."/>
            <person name="Hu-Tang G.R."/>
            <person name="Wang J.P."/>
            <person name="Wang J.H."/>
            <person name="Sun Y.H."/>
            <person name="Ni S.B."/>
            <person name="Chen W.B."/>
            <person name="Zhang X.C."/>
            <person name="Jiao Y.N."/>
            <person name="Eichler E.E."/>
            <person name="Li G.H."/>
            <person name="Liu X."/>
            <person name="Gao L.Z."/>
        </authorList>
    </citation>
    <scope>NUCLEOTIDE SEQUENCE [LARGE SCALE GENOMIC DNA]</scope>
    <source>
        <strain evidence="4">cv. GT1</strain>
        <tissue evidence="3">Leaf</tissue>
    </source>
</reference>
<gene>
    <name evidence="3" type="ORF">GH714_003714</name>
</gene>
<proteinExistence type="predicted"/>
<dbReference type="AlphaFoldDB" id="A0A6A6KGF6"/>
<name>A0A6A6KGF6_HEVBR</name>
<dbReference type="PANTHER" id="PTHR34200:SF2">
    <property type="entry name" value="TRANSMEMBRANE PROTEIN"/>
    <property type="match status" value="1"/>
</dbReference>
<keyword evidence="2" id="KW-0732">Signal</keyword>
<feature type="compositionally biased region" description="Basic and acidic residues" evidence="1">
    <location>
        <begin position="65"/>
        <end position="75"/>
    </location>
</feature>
<feature type="region of interest" description="Disordered" evidence="1">
    <location>
        <begin position="37"/>
        <end position="114"/>
    </location>
</feature>
<feature type="compositionally biased region" description="Polar residues" evidence="1">
    <location>
        <begin position="37"/>
        <end position="47"/>
    </location>
</feature>
<feature type="signal peptide" evidence="2">
    <location>
        <begin position="1"/>
        <end position="22"/>
    </location>
</feature>
<organism evidence="3 4">
    <name type="scientific">Hevea brasiliensis</name>
    <name type="common">Para rubber tree</name>
    <name type="synonym">Siphonia brasiliensis</name>
    <dbReference type="NCBI Taxonomy" id="3981"/>
    <lineage>
        <taxon>Eukaryota</taxon>
        <taxon>Viridiplantae</taxon>
        <taxon>Streptophyta</taxon>
        <taxon>Embryophyta</taxon>
        <taxon>Tracheophyta</taxon>
        <taxon>Spermatophyta</taxon>
        <taxon>Magnoliopsida</taxon>
        <taxon>eudicotyledons</taxon>
        <taxon>Gunneridae</taxon>
        <taxon>Pentapetalae</taxon>
        <taxon>rosids</taxon>
        <taxon>fabids</taxon>
        <taxon>Malpighiales</taxon>
        <taxon>Euphorbiaceae</taxon>
        <taxon>Crotonoideae</taxon>
        <taxon>Micrandreae</taxon>
        <taxon>Hevea</taxon>
    </lineage>
</organism>
<protein>
    <submittedName>
        <fullName evidence="3">Uncharacterized protein</fullName>
    </submittedName>
</protein>
<dbReference type="Proteomes" id="UP000467840">
    <property type="component" value="Chromosome 8"/>
</dbReference>
<dbReference type="EMBL" id="JAAGAX010000016">
    <property type="protein sequence ID" value="KAF2287982.1"/>
    <property type="molecule type" value="Genomic_DNA"/>
</dbReference>
<evidence type="ECO:0000313" key="4">
    <source>
        <dbReference type="Proteomes" id="UP000467840"/>
    </source>
</evidence>
<keyword evidence="4" id="KW-1185">Reference proteome</keyword>
<dbReference type="PANTHER" id="PTHR34200">
    <property type="entry name" value="DENTIN SIALOPHOSPHOPROTEIN-LIKE ISOFORM X1"/>
    <property type="match status" value="1"/>
</dbReference>
<accession>A0A6A6KGF6</accession>
<evidence type="ECO:0000256" key="1">
    <source>
        <dbReference type="SAM" id="MobiDB-lite"/>
    </source>
</evidence>
<feature type="chain" id="PRO_5025363871" evidence="2">
    <location>
        <begin position="23"/>
        <end position="212"/>
    </location>
</feature>
<evidence type="ECO:0000256" key="2">
    <source>
        <dbReference type="SAM" id="SignalP"/>
    </source>
</evidence>